<dbReference type="Pfam" id="PF09369">
    <property type="entry name" value="MZB"/>
    <property type="match status" value="1"/>
</dbReference>
<name>A0A401IRN4_9LACO</name>
<evidence type="ECO:0000313" key="3">
    <source>
        <dbReference type="Proteomes" id="UP000286848"/>
    </source>
</evidence>
<dbReference type="NCBIfam" id="NF038324">
    <property type="entry name" value="DrmB_fam"/>
    <property type="match status" value="1"/>
</dbReference>
<proteinExistence type="predicted"/>
<organism evidence="2 3">
    <name type="scientific">Ligilactobacillus salitolerans</name>
    <dbReference type="NCBI Taxonomy" id="1808352"/>
    <lineage>
        <taxon>Bacteria</taxon>
        <taxon>Bacillati</taxon>
        <taxon>Bacillota</taxon>
        <taxon>Bacilli</taxon>
        <taxon>Lactobacillales</taxon>
        <taxon>Lactobacillaceae</taxon>
        <taxon>Ligilactobacillus</taxon>
    </lineage>
</organism>
<dbReference type="RefSeq" id="WP_124975347.1">
    <property type="nucleotide sequence ID" value="NZ_BFFP01000007.1"/>
</dbReference>
<evidence type="ECO:0000259" key="1">
    <source>
        <dbReference type="Pfam" id="PF09369"/>
    </source>
</evidence>
<gene>
    <name evidence="2" type="ORF">LFYK43_06360</name>
</gene>
<sequence>MTNFNGTDPSMAVRRAQLITPYGIGALTDINNQSVMIMGSKYWKWNNNDKEQFHDIRLERVMGANYFIEPPTKDTGSVKVTRFPNWLFSPKTKKLKTFEEWKSALKFASPSFDKKPYEFFKSEKIYLVPVRFMCTCRNGHVQDFPWFEWAHLNKKDGEDQLRMKHELSLFSSSVSDSISSIIVKCTCGCENSLRGIFDTDGGFAKNLEKIQVKCHGKFIWDLEKDVEEDIKDCDQPLQTVLRNANNFYFPNIVSSVNIPFSENKNIEKIKSNPVFITLEKLLSQQSMPEEYLKTTNAANLISLLASDTFLTEEQVRDAIVEDQLEIKSDEDVTVEDYRYDEYQVLMGVKDFDKNSGRLNITECNFKNQSFHGLEEKIGKLTLVNQLEVVNVLKSYSRIEPTDSERMVELQQEENPSSYHRVSEVSLINNIDRSYVGIKNLGEGIFVSLDKKMVNLWKKRLLNSKIESKINRKIKNNIHEDELKYITPVFYLIHTLSHLLIRELNAYCGYSSSALKERIYFSEKKGKEMYGLLIYTSSSDSEGTLGGLVKQCLPERFFKILNSAIEKARWCSYDPVCIGTDSQGRDSLNSAACHACTLISETSCDKMNSFLDRTVLIGSPEELSLGYFN</sequence>
<feature type="domain" description="MrfA-like Zn-binding" evidence="1">
    <location>
        <begin position="495"/>
        <end position="596"/>
    </location>
</feature>
<dbReference type="InterPro" id="IPR018973">
    <property type="entry name" value="MZB"/>
</dbReference>
<dbReference type="Proteomes" id="UP000286848">
    <property type="component" value="Unassembled WGS sequence"/>
</dbReference>
<dbReference type="OrthoDB" id="9134227at2"/>
<keyword evidence="3" id="KW-1185">Reference proteome</keyword>
<dbReference type="AlphaFoldDB" id="A0A401IRN4"/>
<comment type="caution">
    <text evidence="2">The sequence shown here is derived from an EMBL/GenBank/DDBJ whole genome shotgun (WGS) entry which is preliminary data.</text>
</comment>
<dbReference type="InterPro" id="IPR047721">
    <property type="entry name" value="DrmB"/>
</dbReference>
<dbReference type="EMBL" id="BFFP01000007">
    <property type="protein sequence ID" value="GBG94177.1"/>
    <property type="molecule type" value="Genomic_DNA"/>
</dbReference>
<reference evidence="2 3" key="1">
    <citation type="journal article" date="2019" name="Int. J. Syst. Evol. Microbiol.">
        <title>Lactobacillus salitolerans sp. nov., a novel lactic acid bacterium isolated from spent mushroom substrates.</title>
        <authorList>
            <person name="Tohno M."/>
            <person name="Tanizawa Y."/>
            <person name="Kojima Y."/>
            <person name="Sakamoto M."/>
            <person name="Nakamura Y."/>
            <person name="Ohkuma M."/>
            <person name="Kobayashi H."/>
        </authorList>
    </citation>
    <scope>NUCLEOTIDE SEQUENCE [LARGE SCALE GENOMIC DNA]</scope>
    <source>
        <strain evidence="2 3">YK43</strain>
    </source>
</reference>
<accession>A0A401IRN4</accession>
<protein>
    <recommendedName>
        <fullName evidence="1">MrfA-like Zn-binding domain-containing protein</fullName>
    </recommendedName>
</protein>
<evidence type="ECO:0000313" key="2">
    <source>
        <dbReference type="EMBL" id="GBG94177.1"/>
    </source>
</evidence>